<evidence type="ECO:0000256" key="3">
    <source>
        <dbReference type="ARBA" id="ARBA00023274"/>
    </source>
</evidence>
<dbReference type="Proteomes" id="UP000178085">
    <property type="component" value="Unassembled WGS sequence"/>
</dbReference>
<dbReference type="NCBIfam" id="TIGR01024">
    <property type="entry name" value="rplS_bact"/>
    <property type="match status" value="1"/>
</dbReference>
<comment type="function">
    <text evidence="5 6">This protein is located at the 30S-50S ribosomal subunit interface and may play a role in the structure and function of the aminoacyl-tRNA binding site.</text>
</comment>
<accession>A0A1F4NQC0</accession>
<evidence type="ECO:0000256" key="2">
    <source>
        <dbReference type="ARBA" id="ARBA00022980"/>
    </source>
</evidence>
<dbReference type="GO" id="GO:0022625">
    <property type="term" value="C:cytosolic large ribosomal subunit"/>
    <property type="evidence" value="ECO:0007669"/>
    <property type="project" value="TreeGrafter"/>
</dbReference>
<dbReference type="InterPro" id="IPR001857">
    <property type="entry name" value="Ribosomal_bL19"/>
</dbReference>
<comment type="similarity">
    <text evidence="1 5 6">Belongs to the bacterial ribosomal protein bL19 family.</text>
</comment>
<evidence type="ECO:0000256" key="5">
    <source>
        <dbReference type="HAMAP-Rule" id="MF_00402"/>
    </source>
</evidence>
<evidence type="ECO:0000256" key="6">
    <source>
        <dbReference type="RuleBase" id="RU000559"/>
    </source>
</evidence>
<organism evidence="8 9">
    <name type="scientific">candidate division Kazan bacterium RIFCSPLOWO2_01_FULL_45_19</name>
    <dbReference type="NCBI Taxonomy" id="1798538"/>
    <lineage>
        <taxon>Bacteria</taxon>
        <taxon>Bacteria division Kazan-3B-28</taxon>
    </lineage>
</organism>
<gene>
    <name evidence="5" type="primary">rplS</name>
    <name evidence="8" type="ORF">A3K51_02290</name>
</gene>
<evidence type="ECO:0000313" key="8">
    <source>
        <dbReference type="EMBL" id="OGB73649.1"/>
    </source>
</evidence>
<proteinExistence type="inferred from homology"/>
<name>A0A1F4NQC0_UNCK3</name>
<protein>
    <recommendedName>
        <fullName evidence="4 5">Large ribosomal subunit protein bL19</fullName>
    </recommendedName>
</protein>
<dbReference type="PRINTS" id="PR00061">
    <property type="entry name" value="RIBOSOMALL19"/>
</dbReference>
<dbReference type="Gene3D" id="2.30.30.790">
    <property type="match status" value="1"/>
</dbReference>
<dbReference type="HAMAP" id="MF_00402">
    <property type="entry name" value="Ribosomal_bL19"/>
    <property type="match status" value="1"/>
</dbReference>
<keyword evidence="3 5" id="KW-0687">Ribonucleoprotein</keyword>
<keyword evidence="2 5" id="KW-0689">Ribosomal protein</keyword>
<feature type="region of interest" description="Disordered" evidence="7">
    <location>
        <begin position="146"/>
        <end position="228"/>
    </location>
</feature>
<dbReference type="InterPro" id="IPR018257">
    <property type="entry name" value="Ribosomal_bL19_CS"/>
</dbReference>
<sequence>MNLAEPILQLFRKKTIPEISVGDVVRVHQRIREGDKERVQVFEGIIIARHGKTSLDATFTVRKIASGVGVEKVYLLHSPNIVKVEFKRGSDVRRAKLYYLRKLSGKSLRMKDKTTNKVAWEEVLGGTDTPTEASEADIAEAVVAEEAKRASEQVATEPDGSDEATESVSGTMESEGEVANEANDNQPPSSEVKDESTNAGGEQSVSESVDVDNPTESANRAGDSKDRA</sequence>
<dbReference type="PANTHER" id="PTHR15680:SF9">
    <property type="entry name" value="LARGE RIBOSOMAL SUBUNIT PROTEIN BL19M"/>
    <property type="match status" value="1"/>
</dbReference>
<dbReference type="PROSITE" id="PS01015">
    <property type="entry name" value="RIBOSOMAL_L19"/>
    <property type="match status" value="1"/>
</dbReference>
<dbReference type="PANTHER" id="PTHR15680">
    <property type="entry name" value="RIBOSOMAL PROTEIN L19"/>
    <property type="match status" value="1"/>
</dbReference>
<evidence type="ECO:0000256" key="1">
    <source>
        <dbReference type="ARBA" id="ARBA00005781"/>
    </source>
</evidence>
<comment type="caution">
    <text evidence="8">The sequence shown here is derived from an EMBL/GenBank/DDBJ whole genome shotgun (WGS) entry which is preliminary data.</text>
</comment>
<evidence type="ECO:0000313" key="9">
    <source>
        <dbReference type="Proteomes" id="UP000178085"/>
    </source>
</evidence>
<reference evidence="8 9" key="1">
    <citation type="journal article" date="2016" name="Nat. Commun.">
        <title>Thousands of microbial genomes shed light on interconnected biogeochemical processes in an aquifer system.</title>
        <authorList>
            <person name="Anantharaman K."/>
            <person name="Brown C.T."/>
            <person name="Hug L.A."/>
            <person name="Sharon I."/>
            <person name="Castelle C.J."/>
            <person name="Probst A.J."/>
            <person name="Thomas B.C."/>
            <person name="Singh A."/>
            <person name="Wilkins M.J."/>
            <person name="Karaoz U."/>
            <person name="Brodie E.L."/>
            <person name="Williams K.H."/>
            <person name="Hubbard S.S."/>
            <person name="Banfield J.F."/>
        </authorList>
    </citation>
    <scope>NUCLEOTIDE SEQUENCE [LARGE SCALE GENOMIC DNA]</scope>
</reference>
<dbReference type="GO" id="GO:0006412">
    <property type="term" value="P:translation"/>
    <property type="evidence" value="ECO:0007669"/>
    <property type="project" value="UniProtKB-UniRule"/>
</dbReference>
<evidence type="ECO:0000256" key="4">
    <source>
        <dbReference type="ARBA" id="ARBA00035171"/>
    </source>
</evidence>
<evidence type="ECO:0000256" key="7">
    <source>
        <dbReference type="SAM" id="MobiDB-lite"/>
    </source>
</evidence>
<feature type="compositionally biased region" description="Polar residues" evidence="7">
    <location>
        <begin position="197"/>
        <end position="207"/>
    </location>
</feature>
<dbReference type="InterPro" id="IPR008991">
    <property type="entry name" value="Translation_prot_SH3-like_sf"/>
</dbReference>
<dbReference type="SUPFAM" id="SSF50104">
    <property type="entry name" value="Translation proteins SH3-like domain"/>
    <property type="match status" value="1"/>
</dbReference>
<dbReference type="InterPro" id="IPR038657">
    <property type="entry name" value="Ribosomal_bL19_sf"/>
</dbReference>
<dbReference type="GO" id="GO:0003735">
    <property type="term" value="F:structural constituent of ribosome"/>
    <property type="evidence" value="ECO:0007669"/>
    <property type="project" value="InterPro"/>
</dbReference>
<dbReference type="AlphaFoldDB" id="A0A1F4NQC0"/>
<dbReference type="EMBL" id="METD01000001">
    <property type="protein sequence ID" value="OGB73649.1"/>
    <property type="molecule type" value="Genomic_DNA"/>
</dbReference>
<dbReference type="Pfam" id="PF01245">
    <property type="entry name" value="Ribosomal_L19"/>
    <property type="match status" value="1"/>
</dbReference>